<feature type="compositionally biased region" description="Acidic residues" evidence="5">
    <location>
        <begin position="31"/>
        <end position="42"/>
    </location>
</feature>
<dbReference type="PROSITE" id="PS51360">
    <property type="entry name" value="PLUS3"/>
    <property type="match status" value="1"/>
</dbReference>
<evidence type="ECO:0000256" key="4">
    <source>
        <dbReference type="ARBA" id="ARBA00023242"/>
    </source>
</evidence>
<dbReference type="InterPro" id="IPR004343">
    <property type="entry name" value="Plus-3_dom"/>
</dbReference>
<sequence length="527" mass="59092">MSDSDSDFDNELLELAGHPSANRRKVREDFSDSDEDATETEDALPYPLEGKYKDEEDRAHILSLSEVTRETILYEREEERNSLRERQQLQARLKQQQQQQQKQDKQQTARRSAREATTPKSSALSELKRKREAKTKRAAEDDATPRKRRAPSYSSDEDSEEEGALSDESEHEVRGGRGRAVHGGRRGQATQQAQREQEDKEGSLPLTFKDACQIRMTRKQLVKFLYYPQFADTVRDCFLRIAVGQDREGKSLYRLCTIKSVAEASRPYRLPDGQLCNRTLECAHANAVRTFEMTYVSDTAFSEQEFDHWKQSMEKDKSSLVKKRKVKTKLRSLEAMNAFQLTDKEISEMIAERSKLSAIPKNVALEKMRLQSLLSEARDVEDYARADEIASQLNKIEELTRDRRGNADLDKMSKLNLRNRQKTMASVSKAELGNADKRRAAESSGLATGDPFSRLKTRPKTFFESTPGTPAPGSPGPVAATLPATAASGGGVTIVPNAGSSPSKKEGAGRPKGVEGLIGEIEIDLDL</sequence>
<proteinExistence type="predicted"/>
<feature type="compositionally biased region" description="Basic residues" evidence="5">
    <location>
        <begin position="176"/>
        <end position="185"/>
    </location>
</feature>
<feature type="compositionally biased region" description="Basic and acidic residues" evidence="5">
    <location>
        <begin position="77"/>
        <end position="87"/>
    </location>
</feature>
<feature type="compositionally biased region" description="Low complexity" evidence="5">
    <location>
        <begin position="88"/>
        <end position="101"/>
    </location>
</feature>
<reference evidence="7 8" key="1">
    <citation type="submission" date="2016-07" db="EMBL/GenBank/DDBJ databases">
        <title>Pervasive Adenine N6-methylation of Active Genes in Fungi.</title>
        <authorList>
            <consortium name="DOE Joint Genome Institute"/>
            <person name="Mondo S.J."/>
            <person name="Dannebaum R.O."/>
            <person name="Kuo R.C."/>
            <person name="Labutti K."/>
            <person name="Haridas S."/>
            <person name="Kuo A."/>
            <person name="Salamov A."/>
            <person name="Ahrendt S.R."/>
            <person name="Lipzen A."/>
            <person name="Sullivan W."/>
            <person name="Andreopoulos W.B."/>
            <person name="Clum A."/>
            <person name="Lindquist E."/>
            <person name="Daum C."/>
            <person name="Ramamoorthy G.K."/>
            <person name="Gryganskyi A."/>
            <person name="Culley D."/>
            <person name="Magnuson J.K."/>
            <person name="James T.Y."/>
            <person name="O'Malley M.A."/>
            <person name="Stajich J.E."/>
            <person name="Spatafora J.W."/>
            <person name="Visel A."/>
            <person name="Grigoriev I.V."/>
        </authorList>
    </citation>
    <scope>NUCLEOTIDE SEQUENCE [LARGE SCALE GENOMIC DNA]</scope>
    <source>
        <strain evidence="7 8">12-1054</strain>
    </source>
</reference>
<dbReference type="Gene3D" id="3.90.70.200">
    <property type="entry name" value="Plus-3 domain"/>
    <property type="match status" value="1"/>
</dbReference>
<dbReference type="PANTHER" id="PTHR13115:SF8">
    <property type="entry name" value="RNA POLYMERASE-ASSOCIATED PROTEIN RTF1 HOMOLOG"/>
    <property type="match status" value="1"/>
</dbReference>
<comment type="caution">
    <text evidence="7">The sequence shown here is derived from an EMBL/GenBank/DDBJ whole genome shotgun (WGS) entry which is preliminary data.</text>
</comment>
<protein>
    <recommendedName>
        <fullName evidence="6">Plus3 domain-containing protein</fullName>
    </recommendedName>
</protein>
<dbReference type="RefSeq" id="XP_040727553.1">
    <property type="nucleotide sequence ID" value="XM_040866449.1"/>
</dbReference>
<dbReference type="OMA" id="ISGCYAR"/>
<feature type="region of interest" description="Disordered" evidence="5">
    <location>
        <begin position="1"/>
        <end position="56"/>
    </location>
</feature>
<dbReference type="GO" id="GO:0003677">
    <property type="term" value="F:DNA binding"/>
    <property type="evidence" value="ECO:0007669"/>
    <property type="project" value="InterPro"/>
</dbReference>
<dbReference type="EMBL" id="MCFI01000003">
    <property type="protein sequence ID" value="ORY86371.1"/>
    <property type="molecule type" value="Genomic_DNA"/>
</dbReference>
<keyword evidence="3" id="KW-0804">Transcription</keyword>
<organism evidence="7 8">
    <name type="scientific">Protomyces lactucae-debilis</name>
    <dbReference type="NCBI Taxonomy" id="2754530"/>
    <lineage>
        <taxon>Eukaryota</taxon>
        <taxon>Fungi</taxon>
        <taxon>Dikarya</taxon>
        <taxon>Ascomycota</taxon>
        <taxon>Taphrinomycotina</taxon>
        <taxon>Taphrinomycetes</taxon>
        <taxon>Taphrinales</taxon>
        <taxon>Protomycetaceae</taxon>
        <taxon>Protomyces</taxon>
    </lineage>
</organism>
<gene>
    <name evidence="7" type="ORF">BCR37DRAFT_218894</name>
</gene>
<evidence type="ECO:0000313" key="8">
    <source>
        <dbReference type="Proteomes" id="UP000193685"/>
    </source>
</evidence>
<name>A0A1Y2FQV2_PROLT</name>
<evidence type="ECO:0000259" key="6">
    <source>
        <dbReference type="PROSITE" id="PS51360"/>
    </source>
</evidence>
<comment type="subcellular location">
    <subcellularLocation>
        <location evidence="1">Nucleus</location>
    </subcellularLocation>
</comment>
<feature type="region of interest" description="Disordered" evidence="5">
    <location>
        <begin position="77"/>
        <end position="202"/>
    </location>
</feature>
<evidence type="ECO:0000313" key="7">
    <source>
        <dbReference type="EMBL" id="ORY86371.1"/>
    </source>
</evidence>
<dbReference type="STRING" id="56484.A0A1Y2FQV2"/>
<dbReference type="SMART" id="SM00719">
    <property type="entry name" value="Plus3"/>
    <property type="match status" value="1"/>
</dbReference>
<feature type="domain" description="Plus3" evidence="6">
    <location>
        <begin position="205"/>
        <end position="338"/>
    </location>
</feature>
<feature type="region of interest" description="Disordered" evidence="5">
    <location>
        <begin position="421"/>
        <end position="514"/>
    </location>
</feature>
<dbReference type="GO" id="GO:1990269">
    <property type="term" value="F:RNA polymerase II C-terminal domain phosphoserine binding"/>
    <property type="evidence" value="ECO:0007669"/>
    <property type="project" value="TreeGrafter"/>
</dbReference>
<keyword evidence="2" id="KW-0805">Transcription regulation</keyword>
<dbReference type="Pfam" id="PF03126">
    <property type="entry name" value="Plus-3"/>
    <property type="match status" value="1"/>
</dbReference>
<evidence type="ECO:0000256" key="5">
    <source>
        <dbReference type="SAM" id="MobiDB-lite"/>
    </source>
</evidence>
<dbReference type="InterPro" id="IPR036128">
    <property type="entry name" value="Plus3-like_sf"/>
</dbReference>
<accession>A0A1Y2FQV2</accession>
<evidence type="ECO:0000256" key="3">
    <source>
        <dbReference type="ARBA" id="ARBA00023163"/>
    </source>
</evidence>
<evidence type="ECO:0000256" key="1">
    <source>
        <dbReference type="ARBA" id="ARBA00004123"/>
    </source>
</evidence>
<dbReference type="GeneID" id="63783048"/>
<dbReference type="SUPFAM" id="SSF159042">
    <property type="entry name" value="Plus3-like"/>
    <property type="match status" value="1"/>
</dbReference>
<feature type="compositionally biased region" description="Basic and acidic residues" evidence="5">
    <location>
        <begin position="503"/>
        <end position="513"/>
    </location>
</feature>
<keyword evidence="8" id="KW-1185">Reference proteome</keyword>
<dbReference type="PANTHER" id="PTHR13115">
    <property type="entry name" value="RNA POLYMERASE-ASSOCIATED PROTEIN RTF1 HOMOLOG"/>
    <property type="match status" value="1"/>
</dbReference>
<feature type="compositionally biased region" description="Acidic residues" evidence="5">
    <location>
        <begin position="155"/>
        <end position="170"/>
    </location>
</feature>
<dbReference type="Proteomes" id="UP000193685">
    <property type="component" value="Unassembled WGS sequence"/>
</dbReference>
<dbReference type="GO" id="GO:0016593">
    <property type="term" value="C:Cdc73/Paf1 complex"/>
    <property type="evidence" value="ECO:0007669"/>
    <property type="project" value="TreeGrafter"/>
</dbReference>
<feature type="compositionally biased region" description="Basic and acidic residues" evidence="5">
    <location>
        <begin position="135"/>
        <end position="145"/>
    </location>
</feature>
<dbReference type="AlphaFoldDB" id="A0A1Y2FQV2"/>
<evidence type="ECO:0000256" key="2">
    <source>
        <dbReference type="ARBA" id="ARBA00023015"/>
    </source>
</evidence>
<keyword evidence="4" id="KW-0539">Nucleus</keyword>
<feature type="compositionally biased region" description="Acidic residues" evidence="5">
    <location>
        <begin position="1"/>
        <end position="12"/>
    </location>
</feature>
<dbReference type="OrthoDB" id="166375at2759"/>